<keyword evidence="1" id="KW-0472">Membrane</keyword>
<protein>
    <submittedName>
        <fullName evidence="2">Uncharacterized protein</fullName>
    </submittedName>
</protein>
<feature type="transmembrane region" description="Helical" evidence="1">
    <location>
        <begin position="54"/>
        <end position="76"/>
    </location>
</feature>
<sequence length="104" mass="11342">MSSQIYSTPDFPPHRTLRFFHGATLKILLVALALAGVALSSMRYHLQRLYHATFHLRLAVGALAAALALGPLQPFLSALIPMKSRVTLSPWRPPNPPAPAHLLA</sequence>
<evidence type="ECO:0000313" key="2">
    <source>
        <dbReference type="EMBL" id="KAJ7646528.1"/>
    </source>
</evidence>
<comment type="caution">
    <text evidence="2">The sequence shown here is derived from an EMBL/GenBank/DDBJ whole genome shotgun (WGS) entry which is preliminary data.</text>
</comment>
<proteinExistence type="predicted"/>
<evidence type="ECO:0000256" key="1">
    <source>
        <dbReference type="SAM" id="Phobius"/>
    </source>
</evidence>
<organism evidence="2 3">
    <name type="scientific">Roridomyces roridus</name>
    <dbReference type="NCBI Taxonomy" id="1738132"/>
    <lineage>
        <taxon>Eukaryota</taxon>
        <taxon>Fungi</taxon>
        <taxon>Dikarya</taxon>
        <taxon>Basidiomycota</taxon>
        <taxon>Agaricomycotina</taxon>
        <taxon>Agaricomycetes</taxon>
        <taxon>Agaricomycetidae</taxon>
        <taxon>Agaricales</taxon>
        <taxon>Marasmiineae</taxon>
        <taxon>Mycenaceae</taxon>
        <taxon>Roridomyces</taxon>
    </lineage>
</organism>
<gene>
    <name evidence="2" type="ORF">FB45DRAFT_177428</name>
</gene>
<evidence type="ECO:0000313" key="3">
    <source>
        <dbReference type="Proteomes" id="UP001221142"/>
    </source>
</evidence>
<dbReference type="Proteomes" id="UP001221142">
    <property type="component" value="Unassembled WGS sequence"/>
</dbReference>
<accession>A0AAD7CFM9</accession>
<keyword evidence="1" id="KW-0812">Transmembrane</keyword>
<dbReference type="EMBL" id="JARKIF010000002">
    <property type="protein sequence ID" value="KAJ7646528.1"/>
    <property type="molecule type" value="Genomic_DNA"/>
</dbReference>
<feature type="transmembrane region" description="Helical" evidence="1">
    <location>
        <begin position="20"/>
        <end position="42"/>
    </location>
</feature>
<dbReference type="AlphaFoldDB" id="A0AAD7CFM9"/>
<keyword evidence="1" id="KW-1133">Transmembrane helix</keyword>
<keyword evidence="3" id="KW-1185">Reference proteome</keyword>
<reference evidence="2" key="1">
    <citation type="submission" date="2023-03" db="EMBL/GenBank/DDBJ databases">
        <title>Massive genome expansion in bonnet fungi (Mycena s.s.) driven by repeated elements and novel gene families across ecological guilds.</title>
        <authorList>
            <consortium name="Lawrence Berkeley National Laboratory"/>
            <person name="Harder C.B."/>
            <person name="Miyauchi S."/>
            <person name="Viragh M."/>
            <person name="Kuo A."/>
            <person name="Thoen E."/>
            <person name="Andreopoulos B."/>
            <person name="Lu D."/>
            <person name="Skrede I."/>
            <person name="Drula E."/>
            <person name="Henrissat B."/>
            <person name="Morin E."/>
            <person name="Kohler A."/>
            <person name="Barry K."/>
            <person name="LaButti K."/>
            <person name="Morin E."/>
            <person name="Salamov A."/>
            <person name="Lipzen A."/>
            <person name="Mereny Z."/>
            <person name="Hegedus B."/>
            <person name="Baldrian P."/>
            <person name="Stursova M."/>
            <person name="Weitz H."/>
            <person name="Taylor A."/>
            <person name="Grigoriev I.V."/>
            <person name="Nagy L.G."/>
            <person name="Martin F."/>
            <person name="Kauserud H."/>
        </authorList>
    </citation>
    <scope>NUCLEOTIDE SEQUENCE</scope>
    <source>
        <strain evidence="2">9284</strain>
    </source>
</reference>
<name>A0AAD7CFM9_9AGAR</name>